<protein>
    <recommendedName>
        <fullName evidence="5">Homoserine dehydrogenase</fullName>
        <ecNumber evidence="4">1.1.1.3</ecNumber>
    </recommendedName>
</protein>
<evidence type="ECO:0000256" key="1">
    <source>
        <dbReference type="ARBA" id="ARBA00005056"/>
    </source>
</evidence>
<keyword evidence="7" id="KW-0791">Threonine biosynthesis</keyword>
<evidence type="ECO:0000313" key="12">
    <source>
        <dbReference type="EMBL" id="CUV04950.1"/>
    </source>
</evidence>
<evidence type="ECO:0000256" key="10">
    <source>
        <dbReference type="ARBA" id="ARBA00023167"/>
    </source>
</evidence>
<dbReference type="PANTHER" id="PTHR43331:SF1">
    <property type="entry name" value="HOMOSERINE DEHYDROGENASE"/>
    <property type="match status" value="1"/>
</dbReference>
<dbReference type="EC" id="1.1.1.3" evidence="4"/>
<dbReference type="PROSITE" id="PS51671">
    <property type="entry name" value="ACT"/>
    <property type="match status" value="1"/>
</dbReference>
<dbReference type="SUPFAM" id="SSF55021">
    <property type="entry name" value="ACT-like"/>
    <property type="match status" value="1"/>
</dbReference>
<keyword evidence="6" id="KW-0028">Amino-acid biosynthesis</keyword>
<organism evidence="12">
    <name type="scientific">hydrothermal vent metagenome</name>
    <dbReference type="NCBI Taxonomy" id="652676"/>
    <lineage>
        <taxon>unclassified sequences</taxon>
        <taxon>metagenomes</taxon>
        <taxon>ecological metagenomes</taxon>
    </lineage>
</organism>
<keyword evidence="10" id="KW-0486">Methionine biosynthesis</keyword>
<feature type="domain" description="ACT" evidence="11">
    <location>
        <begin position="366"/>
        <end position="445"/>
    </location>
</feature>
<sequence>MASSSGMSGEVPDEINVGLMGLGVVGTGVAAYILGKASSLAAATGRNVNLKKVLVRDITRARDIDLPSGLLTTNAEDILADAEIHIVVEVIGGTDPVENHLKHALAAGKHIVTANKEVMAKSGPELLALARKNGANILFEASVGGGIPIVGCLMNELAANDIRSIRSIINGTTNYILTRMANERTSFDQALSEAQGLGYAEADPINDIEGIDAAYKLTILASLAYRQPFQSADVYCEGISRLEPQDFRYAQELGYAIKSLAIANLDDGAVQLRVYPALVPSEHMLAKVDGVYNAVEVDGSLCGQVLFHGMGAGSEPTTSAVVGDLIEVVRKMGSQSRPPGSQEWAGSGNGAALTVRPIGDLQARYYIRLDVADNPGVLAQIAQVLGDGEISIAAVLQRDTDAEAGSAEIVITTHPAKGASMQDAIQIMAGLSQVRRVSNVIRIEE</sequence>
<comment type="pathway">
    <text evidence="2">Amino-acid biosynthesis; L-methionine biosynthesis via de novo pathway; L-homoserine from L-aspartate: step 3/3.</text>
</comment>
<dbReference type="InterPro" id="IPR045865">
    <property type="entry name" value="ACT-like_dom_sf"/>
</dbReference>
<dbReference type="InterPro" id="IPR019811">
    <property type="entry name" value="HDH_CS"/>
</dbReference>
<evidence type="ECO:0000259" key="11">
    <source>
        <dbReference type="PROSITE" id="PS51671"/>
    </source>
</evidence>
<dbReference type="EMBL" id="FAXA01000246">
    <property type="protein sequence ID" value="CUV04950.1"/>
    <property type="molecule type" value="Genomic_DNA"/>
</dbReference>
<dbReference type="GO" id="GO:0004412">
    <property type="term" value="F:homoserine dehydrogenase activity"/>
    <property type="evidence" value="ECO:0007669"/>
    <property type="project" value="UniProtKB-EC"/>
</dbReference>
<evidence type="ECO:0000256" key="3">
    <source>
        <dbReference type="ARBA" id="ARBA00006753"/>
    </source>
</evidence>
<dbReference type="Gene3D" id="3.30.360.10">
    <property type="entry name" value="Dihydrodipicolinate Reductase, domain 2"/>
    <property type="match status" value="1"/>
</dbReference>
<evidence type="ECO:0000256" key="4">
    <source>
        <dbReference type="ARBA" id="ARBA00013213"/>
    </source>
</evidence>
<proteinExistence type="inferred from homology"/>
<evidence type="ECO:0000256" key="8">
    <source>
        <dbReference type="ARBA" id="ARBA00022857"/>
    </source>
</evidence>
<dbReference type="CDD" id="cd04881">
    <property type="entry name" value="ACT_HSDH-Hom"/>
    <property type="match status" value="1"/>
</dbReference>
<name>A0A170QBG3_9ZZZZ</name>
<dbReference type="FunFam" id="3.30.360.10:FF:000005">
    <property type="entry name" value="Homoserine dehydrogenase"/>
    <property type="match status" value="1"/>
</dbReference>
<dbReference type="Gene3D" id="3.40.50.720">
    <property type="entry name" value="NAD(P)-binding Rossmann-like Domain"/>
    <property type="match status" value="1"/>
</dbReference>
<gene>
    <name evidence="12" type="ORF">MGWOODY_Clf790</name>
</gene>
<keyword evidence="8" id="KW-0521">NADP</keyword>
<dbReference type="Pfam" id="PF00742">
    <property type="entry name" value="Homoserine_dh"/>
    <property type="match status" value="1"/>
</dbReference>
<comment type="pathway">
    <text evidence="1">Amino-acid biosynthesis; L-threonine biosynthesis; L-threonine from L-aspartate: step 3/5.</text>
</comment>
<dbReference type="InterPro" id="IPR001342">
    <property type="entry name" value="HDH_cat"/>
</dbReference>
<dbReference type="InterPro" id="IPR002912">
    <property type="entry name" value="ACT_dom"/>
</dbReference>
<dbReference type="UniPathway" id="UPA00050">
    <property type="reaction ID" value="UER00063"/>
</dbReference>
<dbReference type="SUPFAM" id="SSF55347">
    <property type="entry name" value="Glyceraldehyde-3-phosphate dehydrogenase-like, C-terminal domain"/>
    <property type="match status" value="1"/>
</dbReference>
<evidence type="ECO:0000256" key="2">
    <source>
        <dbReference type="ARBA" id="ARBA00005062"/>
    </source>
</evidence>
<dbReference type="UniPathway" id="UPA00051">
    <property type="reaction ID" value="UER00465"/>
</dbReference>
<dbReference type="Gene3D" id="3.30.70.260">
    <property type="match status" value="1"/>
</dbReference>
<dbReference type="InterPro" id="IPR016204">
    <property type="entry name" value="HDH"/>
</dbReference>
<dbReference type="GO" id="GO:0009086">
    <property type="term" value="P:methionine biosynthetic process"/>
    <property type="evidence" value="ECO:0007669"/>
    <property type="project" value="UniProtKB-KW"/>
</dbReference>
<evidence type="ECO:0000256" key="5">
    <source>
        <dbReference type="ARBA" id="ARBA00013376"/>
    </source>
</evidence>
<evidence type="ECO:0000256" key="6">
    <source>
        <dbReference type="ARBA" id="ARBA00022605"/>
    </source>
</evidence>
<dbReference type="SUPFAM" id="SSF51735">
    <property type="entry name" value="NAD(P)-binding Rossmann-fold domains"/>
    <property type="match status" value="1"/>
</dbReference>
<dbReference type="AlphaFoldDB" id="A0A170QBG3"/>
<reference evidence="12" key="1">
    <citation type="submission" date="2015-10" db="EMBL/GenBank/DDBJ databases">
        <authorList>
            <person name="Gilbert D.G."/>
        </authorList>
    </citation>
    <scope>NUCLEOTIDE SEQUENCE</scope>
</reference>
<dbReference type="InterPro" id="IPR036291">
    <property type="entry name" value="NAD(P)-bd_dom_sf"/>
</dbReference>
<dbReference type="GO" id="GO:0009088">
    <property type="term" value="P:threonine biosynthetic process"/>
    <property type="evidence" value="ECO:0007669"/>
    <property type="project" value="UniProtKB-UniPathway"/>
</dbReference>
<dbReference type="Pfam" id="PF03447">
    <property type="entry name" value="NAD_binding_3"/>
    <property type="match status" value="1"/>
</dbReference>
<keyword evidence="9 12" id="KW-0560">Oxidoreductase</keyword>
<evidence type="ECO:0000256" key="9">
    <source>
        <dbReference type="ARBA" id="ARBA00023002"/>
    </source>
</evidence>
<dbReference type="GO" id="GO:0050661">
    <property type="term" value="F:NADP binding"/>
    <property type="evidence" value="ECO:0007669"/>
    <property type="project" value="InterPro"/>
</dbReference>
<dbReference type="PANTHER" id="PTHR43331">
    <property type="entry name" value="HOMOSERINE DEHYDROGENASE"/>
    <property type="match status" value="1"/>
</dbReference>
<dbReference type="NCBIfam" id="NF004976">
    <property type="entry name" value="PRK06349.1"/>
    <property type="match status" value="1"/>
</dbReference>
<dbReference type="PIRSF" id="PIRSF000098">
    <property type="entry name" value="Homoser_dehydrog"/>
    <property type="match status" value="1"/>
</dbReference>
<evidence type="ECO:0000256" key="7">
    <source>
        <dbReference type="ARBA" id="ARBA00022697"/>
    </source>
</evidence>
<accession>A0A170QBG3</accession>
<dbReference type="InterPro" id="IPR005106">
    <property type="entry name" value="Asp/hSer_DH_NAD-bd"/>
</dbReference>
<dbReference type="Pfam" id="PF01842">
    <property type="entry name" value="ACT"/>
    <property type="match status" value="1"/>
</dbReference>
<dbReference type="PROSITE" id="PS01042">
    <property type="entry name" value="HOMOSER_DHGENASE"/>
    <property type="match status" value="1"/>
</dbReference>
<comment type="similarity">
    <text evidence="3">Belongs to the homoserine dehydrogenase family.</text>
</comment>